<dbReference type="Pfam" id="PF00651">
    <property type="entry name" value="BTB"/>
    <property type="match status" value="1"/>
</dbReference>
<name>A0AAV1PCM3_SCOSC</name>
<dbReference type="SMART" id="SM00612">
    <property type="entry name" value="Kelch"/>
    <property type="match status" value="3"/>
</dbReference>
<dbReference type="AlphaFoldDB" id="A0AAV1PCM3"/>
<dbReference type="PIRSF" id="PIRSF037037">
    <property type="entry name" value="Kelch-like_protein_gigaxonin"/>
    <property type="match status" value="1"/>
</dbReference>
<proteinExistence type="predicted"/>
<dbReference type="SUPFAM" id="SSF117281">
    <property type="entry name" value="Kelch motif"/>
    <property type="match status" value="1"/>
</dbReference>
<dbReference type="InterPro" id="IPR011333">
    <property type="entry name" value="SKP1/BTB/POZ_sf"/>
</dbReference>
<dbReference type="SMART" id="SM00225">
    <property type="entry name" value="BTB"/>
    <property type="match status" value="1"/>
</dbReference>
<feature type="domain" description="BTB" evidence="3">
    <location>
        <begin position="28"/>
        <end position="95"/>
    </location>
</feature>
<dbReference type="PANTHER" id="PTHR24412">
    <property type="entry name" value="KELCH PROTEIN"/>
    <property type="match status" value="1"/>
</dbReference>
<gene>
    <name evidence="4" type="ORF">FSCOSCO3_A033727</name>
</gene>
<organism evidence="4 5">
    <name type="scientific">Scomber scombrus</name>
    <name type="common">Atlantic mackerel</name>
    <name type="synonym">Scomber vernalis</name>
    <dbReference type="NCBI Taxonomy" id="13677"/>
    <lineage>
        <taxon>Eukaryota</taxon>
        <taxon>Metazoa</taxon>
        <taxon>Chordata</taxon>
        <taxon>Craniata</taxon>
        <taxon>Vertebrata</taxon>
        <taxon>Euteleostomi</taxon>
        <taxon>Actinopterygii</taxon>
        <taxon>Neopterygii</taxon>
        <taxon>Teleostei</taxon>
        <taxon>Neoteleostei</taxon>
        <taxon>Acanthomorphata</taxon>
        <taxon>Pelagiaria</taxon>
        <taxon>Scombriformes</taxon>
        <taxon>Scombridae</taxon>
        <taxon>Scomber</taxon>
    </lineage>
</organism>
<keyword evidence="5" id="KW-1185">Reference proteome</keyword>
<evidence type="ECO:0000256" key="2">
    <source>
        <dbReference type="ARBA" id="ARBA00022737"/>
    </source>
</evidence>
<dbReference type="InterPro" id="IPR017096">
    <property type="entry name" value="BTB-kelch_protein"/>
</dbReference>
<comment type="caution">
    <text evidence="4">The sequence shown here is derived from an EMBL/GenBank/DDBJ whole genome shotgun (WGS) entry which is preliminary data.</text>
</comment>
<dbReference type="SUPFAM" id="SSF54695">
    <property type="entry name" value="POZ domain"/>
    <property type="match status" value="1"/>
</dbReference>
<dbReference type="Proteomes" id="UP001314229">
    <property type="component" value="Unassembled WGS sequence"/>
</dbReference>
<dbReference type="PANTHER" id="PTHR24412:SF491">
    <property type="entry name" value="KELCH REPEAT AND BTB DOMAIN-CONTAINING PROTEIN 12"/>
    <property type="match status" value="1"/>
</dbReference>
<protein>
    <submittedName>
        <fullName evidence="4">Kelch repeat and BTB domain-containing protein 12-like</fullName>
    </submittedName>
</protein>
<evidence type="ECO:0000259" key="3">
    <source>
        <dbReference type="PROSITE" id="PS50097"/>
    </source>
</evidence>
<dbReference type="InterPro" id="IPR011705">
    <property type="entry name" value="BACK"/>
</dbReference>
<dbReference type="InterPro" id="IPR000210">
    <property type="entry name" value="BTB/POZ_dom"/>
</dbReference>
<keyword evidence="2" id="KW-0677">Repeat</keyword>
<dbReference type="Gene3D" id="3.30.710.10">
    <property type="entry name" value="Potassium Channel Kv1.1, Chain A"/>
    <property type="match status" value="1"/>
</dbReference>
<dbReference type="Pfam" id="PF01344">
    <property type="entry name" value="Kelch_1"/>
    <property type="match status" value="1"/>
</dbReference>
<dbReference type="InterPro" id="IPR015915">
    <property type="entry name" value="Kelch-typ_b-propeller"/>
</dbReference>
<dbReference type="InterPro" id="IPR006652">
    <property type="entry name" value="Kelch_1"/>
</dbReference>
<evidence type="ECO:0000256" key="1">
    <source>
        <dbReference type="ARBA" id="ARBA00022441"/>
    </source>
</evidence>
<dbReference type="Pfam" id="PF07707">
    <property type="entry name" value="BACK"/>
    <property type="match status" value="1"/>
</dbReference>
<accession>A0AAV1PCM3</accession>
<dbReference type="SMART" id="SM00875">
    <property type="entry name" value="BACK"/>
    <property type="match status" value="1"/>
</dbReference>
<dbReference type="Gene3D" id="2.120.10.80">
    <property type="entry name" value="Kelch-type beta propeller"/>
    <property type="match status" value="1"/>
</dbReference>
<dbReference type="Gene3D" id="1.25.40.420">
    <property type="match status" value="1"/>
</dbReference>
<reference evidence="4 5" key="1">
    <citation type="submission" date="2024-01" db="EMBL/GenBank/DDBJ databases">
        <authorList>
            <person name="Alioto T."/>
            <person name="Alioto T."/>
            <person name="Gomez Garrido J."/>
        </authorList>
    </citation>
    <scope>NUCLEOTIDE SEQUENCE [LARGE SCALE GENOMIC DNA]</scope>
</reference>
<sequence length="612" mass="68351">MDAPVLQADHGSHLLRQLQRMRAAEELTDVVLLAEGIPFACHKVVLSAFSPYFQAMFTCGLKETQGGEVTLRDTPAQSLRLLLDYMYHAELPLSNDNIQGVAAAAFLLHVDGAFRLCQNHMEACMDPSNCIGLYHWARDLGATGLADCAFRYLCQHFAQVCEEEEVLELDAQSLADLLGSDDLNISQEEVVLDLVLRWVEKRRGDSQSEAQAVKLLKRVRLELVDPGFLRKARRRNPVLLRDAECFGMIDAALQTSGLCETSAPPRPALRYGMETTDLLLCLGGVNEEGVPARRGGLADLSFCFAPHCRKTCYITSPMRGSGGMGQITVGAVTRDNNIVVAIEAEDQHRIKRVDLYRYDNSEENSWVELCSAAYRDMYALGVLGDALYMIGGQMKVHNHYIITDSVERWSLKRGGSWLSFAPLPLPLASHCTITVKEHLYVLGGWTPQHQPDEEPDKLSNRLFKFYPGKDRWTECDRMKYSRYRCGTAVLNGEIYILGGIGCDGEDRGQSRRCLSSVEIYNPDTDTWRTGPTLPTSLLSLRTNASNTGVVEGKLYLCGYYKGAGRYEIITKEILELDPADNVWTVVERRAAMHDSYDVCLVANLNPRDLFTP</sequence>
<dbReference type="EMBL" id="CAWUFR010000116">
    <property type="protein sequence ID" value="CAK6968239.1"/>
    <property type="molecule type" value="Genomic_DNA"/>
</dbReference>
<evidence type="ECO:0000313" key="5">
    <source>
        <dbReference type="Proteomes" id="UP001314229"/>
    </source>
</evidence>
<dbReference type="PROSITE" id="PS50097">
    <property type="entry name" value="BTB"/>
    <property type="match status" value="1"/>
</dbReference>
<keyword evidence="1" id="KW-0880">Kelch repeat</keyword>
<evidence type="ECO:0000313" key="4">
    <source>
        <dbReference type="EMBL" id="CAK6968239.1"/>
    </source>
</evidence>
<dbReference type="FunFam" id="1.25.40.420:FF:000001">
    <property type="entry name" value="Kelch-like family member 12"/>
    <property type="match status" value="1"/>
</dbReference>